<reference evidence="3" key="1">
    <citation type="journal article" date="2014" name="Science">
        <title>Ancient hybridizations among the ancestral genomes of bread wheat.</title>
        <authorList>
            <consortium name="International Wheat Genome Sequencing Consortium,"/>
            <person name="Marcussen T."/>
            <person name="Sandve S.R."/>
            <person name="Heier L."/>
            <person name="Spannagl M."/>
            <person name="Pfeifer M."/>
            <person name="Jakobsen K.S."/>
            <person name="Wulff B.B."/>
            <person name="Steuernagel B."/>
            <person name="Mayer K.F."/>
            <person name="Olsen O.A."/>
        </authorList>
    </citation>
    <scope>NUCLEOTIDE SEQUENCE [LARGE SCALE GENOMIC DNA]</scope>
    <source>
        <strain evidence="3">cv. AL8/78</strain>
    </source>
</reference>
<dbReference type="Gramene" id="AET2Gv20963000.1">
    <property type="protein sequence ID" value="AET2Gv20963000.1"/>
    <property type="gene ID" value="AET2Gv20963000"/>
</dbReference>
<reference evidence="2" key="5">
    <citation type="journal article" date="2021" name="G3 (Bethesda)">
        <title>Aegilops tauschii genome assembly Aet v5.0 features greater sequence contiguity and improved annotation.</title>
        <authorList>
            <person name="Wang L."/>
            <person name="Zhu T."/>
            <person name="Rodriguez J.C."/>
            <person name="Deal K.R."/>
            <person name="Dubcovsky J."/>
            <person name="McGuire P.E."/>
            <person name="Lux T."/>
            <person name="Spannagl M."/>
            <person name="Mayer K.F.X."/>
            <person name="Baldrich P."/>
            <person name="Meyers B.C."/>
            <person name="Huo N."/>
            <person name="Gu Y.Q."/>
            <person name="Zhou H."/>
            <person name="Devos K.M."/>
            <person name="Bennetzen J.L."/>
            <person name="Unver T."/>
            <person name="Budak H."/>
            <person name="Gulick P.J."/>
            <person name="Galiba G."/>
            <person name="Kalapos B."/>
            <person name="Nelson D.R."/>
            <person name="Li P."/>
            <person name="You F.M."/>
            <person name="Luo M.C."/>
            <person name="Dvorak J."/>
        </authorList>
    </citation>
    <scope>NUCLEOTIDE SEQUENCE [LARGE SCALE GENOMIC DNA]</scope>
    <source>
        <strain evidence="2">cv. AL8/78</strain>
    </source>
</reference>
<dbReference type="InterPro" id="IPR036291">
    <property type="entry name" value="NAD(P)-bd_dom_sf"/>
</dbReference>
<evidence type="ECO:0000313" key="3">
    <source>
        <dbReference type="Proteomes" id="UP000015105"/>
    </source>
</evidence>
<name>A0A453CUC9_AEGTS</name>
<reference evidence="2" key="3">
    <citation type="journal article" date="2017" name="Nature">
        <title>Genome sequence of the progenitor of the wheat D genome Aegilops tauschii.</title>
        <authorList>
            <person name="Luo M.C."/>
            <person name="Gu Y.Q."/>
            <person name="Puiu D."/>
            <person name="Wang H."/>
            <person name="Twardziok S.O."/>
            <person name="Deal K.R."/>
            <person name="Huo N."/>
            <person name="Zhu T."/>
            <person name="Wang L."/>
            <person name="Wang Y."/>
            <person name="McGuire P.E."/>
            <person name="Liu S."/>
            <person name="Long H."/>
            <person name="Ramasamy R.K."/>
            <person name="Rodriguez J.C."/>
            <person name="Van S.L."/>
            <person name="Yuan L."/>
            <person name="Wang Z."/>
            <person name="Xia Z."/>
            <person name="Xiao L."/>
            <person name="Anderson O.D."/>
            <person name="Ouyang S."/>
            <person name="Liang Y."/>
            <person name="Zimin A.V."/>
            <person name="Pertea G."/>
            <person name="Qi P."/>
            <person name="Bennetzen J.L."/>
            <person name="Dai X."/>
            <person name="Dawson M.W."/>
            <person name="Muller H.G."/>
            <person name="Kugler K."/>
            <person name="Rivarola-Duarte L."/>
            <person name="Spannagl M."/>
            <person name="Mayer K.F.X."/>
            <person name="Lu F.H."/>
            <person name="Bevan M.W."/>
            <person name="Leroy P."/>
            <person name="Li P."/>
            <person name="You F.M."/>
            <person name="Sun Q."/>
            <person name="Liu Z."/>
            <person name="Lyons E."/>
            <person name="Wicker T."/>
            <person name="Salzberg S.L."/>
            <person name="Devos K.M."/>
            <person name="Dvorak J."/>
        </authorList>
    </citation>
    <scope>NUCLEOTIDE SEQUENCE [LARGE SCALE GENOMIC DNA]</scope>
    <source>
        <strain evidence="2">cv. AL8/78</strain>
    </source>
</reference>
<reference evidence="3" key="2">
    <citation type="journal article" date="2017" name="Nat. Plants">
        <title>The Aegilops tauschii genome reveals multiple impacts of transposons.</title>
        <authorList>
            <person name="Zhao G."/>
            <person name="Zou C."/>
            <person name="Li K."/>
            <person name="Wang K."/>
            <person name="Li T."/>
            <person name="Gao L."/>
            <person name="Zhang X."/>
            <person name="Wang H."/>
            <person name="Yang Z."/>
            <person name="Liu X."/>
            <person name="Jiang W."/>
            <person name="Mao L."/>
            <person name="Kong X."/>
            <person name="Jiao Y."/>
            <person name="Jia J."/>
        </authorList>
    </citation>
    <scope>NUCLEOTIDE SEQUENCE [LARGE SCALE GENOMIC DNA]</scope>
    <source>
        <strain evidence="3">cv. AL8/78</strain>
    </source>
</reference>
<dbReference type="GO" id="GO:0050661">
    <property type="term" value="F:NADP binding"/>
    <property type="evidence" value="ECO:0007669"/>
    <property type="project" value="InterPro"/>
</dbReference>
<feature type="domain" description="6-phosphogluconate dehydrogenase NADP-binding" evidence="1">
    <location>
        <begin position="63"/>
        <end position="109"/>
    </location>
</feature>
<dbReference type="Proteomes" id="UP000015105">
    <property type="component" value="Chromosome 2D"/>
</dbReference>
<dbReference type="Gramene" id="AET2Gv20963000.2">
    <property type="protein sequence ID" value="AET2Gv20963000.2"/>
    <property type="gene ID" value="AET2Gv20963000"/>
</dbReference>
<dbReference type="EnsemblPlants" id="AET2Gv20963000.1">
    <property type="protein sequence ID" value="AET2Gv20963000.1"/>
    <property type="gene ID" value="AET2Gv20963000"/>
</dbReference>
<dbReference type="STRING" id="200361.A0A453CUC9"/>
<dbReference type="AlphaFoldDB" id="A0A453CUC9"/>
<reference evidence="2" key="4">
    <citation type="submission" date="2019-03" db="UniProtKB">
        <authorList>
            <consortium name="EnsemblPlants"/>
        </authorList>
    </citation>
    <scope>IDENTIFICATION</scope>
</reference>
<dbReference type="InterPro" id="IPR006115">
    <property type="entry name" value="6PGDH_NADP-bd"/>
</dbReference>
<organism evidence="2 3">
    <name type="scientific">Aegilops tauschii subsp. strangulata</name>
    <name type="common">Goatgrass</name>
    <dbReference type="NCBI Taxonomy" id="200361"/>
    <lineage>
        <taxon>Eukaryota</taxon>
        <taxon>Viridiplantae</taxon>
        <taxon>Streptophyta</taxon>
        <taxon>Embryophyta</taxon>
        <taxon>Tracheophyta</taxon>
        <taxon>Spermatophyta</taxon>
        <taxon>Magnoliopsida</taxon>
        <taxon>Liliopsida</taxon>
        <taxon>Poales</taxon>
        <taxon>Poaceae</taxon>
        <taxon>BOP clade</taxon>
        <taxon>Pooideae</taxon>
        <taxon>Triticodae</taxon>
        <taxon>Triticeae</taxon>
        <taxon>Triticinae</taxon>
        <taxon>Aegilops</taxon>
    </lineage>
</organism>
<proteinExistence type="predicted"/>
<sequence>SPPWSSGSPSNQSALEARGCCDRPRVSRLHLDPLSSTPSSVLFGPFSPCSTDQRCHGVSASEAVGYAVVAYVRTPARAEALIAAGVCLADTAASIAATSDMVFTVVDDLRKIMVGNPGDVRAVGGGAAHKKVPGGRCMQNCRLWRRS</sequence>
<evidence type="ECO:0000259" key="1">
    <source>
        <dbReference type="Pfam" id="PF03446"/>
    </source>
</evidence>
<dbReference type="Gene3D" id="3.40.50.720">
    <property type="entry name" value="NAD(P)-binding Rossmann-like Domain"/>
    <property type="match status" value="1"/>
</dbReference>
<accession>A0A453CUC9</accession>
<dbReference type="Pfam" id="PF03446">
    <property type="entry name" value="NAD_binding_2"/>
    <property type="match status" value="1"/>
</dbReference>
<dbReference type="SUPFAM" id="SSF51735">
    <property type="entry name" value="NAD(P)-binding Rossmann-fold domains"/>
    <property type="match status" value="1"/>
</dbReference>
<protein>
    <recommendedName>
        <fullName evidence="1">6-phosphogluconate dehydrogenase NADP-binding domain-containing protein</fullName>
    </recommendedName>
</protein>
<keyword evidence="3" id="KW-1185">Reference proteome</keyword>
<dbReference type="EnsemblPlants" id="AET2Gv20963000.2">
    <property type="protein sequence ID" value="AET2Gv20963000.2"/>
    <property type="gene ID" value="AET2Gv20963000"/>
</dbReference>
<evidence type="ECO:0000313" key="2">
    <source>
        <dbReference type="EnsemblPlants" id="AET2Gv20963000.1"/>
    </source>
</evidence>